<dbReference type="STRING" id="745820.SAMN04488053_105145"/>
<organism evidence="6 7">
    <name type="scientific">Alkalicoccus daliensis</name>
    <dbReference type="NCBI Taxonomy" id="745820"/>
    <lineage>
        <taxon>Bacteria</taxon>
        <taxon>Bacillati</taxon>
        <taxon>Bacillota</taxon>
        <taxon>Bacilli</taxon>
        <taxon>Bacillales</taxon>
        <taxon>Bacillaceae</taxon>
        <taxon>Alkalicoccus</taxon>
    </lineage>
</organism>
<proteinExistence type="inferred from homology"/>
<dbReference type="Pfam" id="PF00067">
    <property type="entry name" value="p450"/>
    <property type="match status" value="1"/>
</dbReference>
<name>A0A1H0FXW3_9BACI</name>
<evidence type="ECO:0000313" key="6">
    <source>
        <dbReference type="EMBL" id="SDN99475.1"/>
    </source>
</evidence>
<keyword evidence="3" id="KW-0479">Metal-binding</keyword>
<dbReference type="AlphaFoldDB" id="A0A1H0FXW3"/>
<dbReference type="InterPro" id="IPR036396">
    <property type="entry name" value="Cyt_P450_sf"/>
</dbReference>
<evidence type="ECO:0000256" key="5">
    <source>
        <dbReference type="ARBA" id="ARBA00023004"/>
    </source>
</evidence>
<dbReference type="InterPro" id="IPR001128">
    <property type="entry name" value="Cyt_P450"/>
</dbReference>
<comment type="similarity">
    <text evidence="1">Belongs to the cytochrome P450 family.</text>
</comment>
<sequence>MSKEENNQMPQEEGLDNTLKVLKEGYQFIMNRRHTMQSNVFETKILGEKTICMSGSKAAEVFYDSQKFRRADAAPSRLKKTLFGEGGVQGLDGEAHFHRKAMFMNVMNSSTLAEIRTLTNKYWEKEAAKWEEKEKVVLAEDSKSILAQIACEWAGVPLEEEDVDKTAQQLGDTFEASAAVGPAHWKGRRSRSKLEDWITELVSEIREGTRNVPEDRPLYQFTWHKDHEGKLLDEKIVAVEILNLLRPMTAISVYIAFTAQALEQYPEEAERLKDGEDGKLQRFIQEVRRFYPFFPFTAARVNQTFTWEGYEFEEGTLTLLDLYGTNHHQEDWTNPALFQPDRFKEWDESPFNFIPQGGGEFSIGHRCAGEWITIDILKESVNFLVNKLHYELPEQDLSFSMDDIPSIPKSKMILTNVKRTSS</sequence>
<dbReference type="InterPro" id="IPR050705">
    <property type="entry name" value="Cytochrome_P450_3A"/>
</dbReference>
<evidence type="ECO:0000256" key="1">
    <source>
        <dbReference type="ARBA" id="ARBA00010617"/>
    </source>
</evidence>
<keyword evidence="2" id="KW-0349">Heme</keyword>
<dbReference type="GO" id="GO:0016705">
    <property type="term" value="F:oxidoreductase activity, acting on paired donors, with incorporation or reduction of molecular oxygen"/>
    <property type="evidence" value="ECO:0007669"/>
    <property type="project" value="InterPro"/>
</dbReference>
<keyword evidence="5" id="KW-0408">Iron</keyword>
<protein>
    <submittedName>
        <fullName evidence="6">Fatty-acid peroxygenase</fullName>
    </submittedName>
</protein>
<dbReference type="SUPFAM" id="SSF48264">
    <property type="entry name" value="Cytochrome P450"/>
    <property type="match status" value="1"/>
</dbReference>
<keyword evidence="7" id="KW-1185">Reference proteome</keyword>
<dbReference type="RefSeq" id="WP_090842868.1">
    <property type="nucleotide sequence ID" value="NZ_FNIL01000005.1"/>
</dbReference>
<reference evidence="7" key="1">
    <citation type="submission" date="2016-10" db="EMBL/GenBank/DDBJ databases">
        <authorList>
            <person name="Varghese N."/>
            <person name="Submissions S."/>
        </authorList>
    </citation>
    <scope>NUCLEOTIDE SEQUENCE [LARGE SCALE GENOMIC DNA]</scope>
    <source>
        <strain evidence="7">CGMCC 1.10369</strain>
    </source>
</reference>
<dbReference type="PANTHER" id="PTHR24302">
    <property type="entry name" value="CYTOCHROME P450 FAMILY 3"/>
    <property type="match status" value="1"/>
</dbReference>
<dbReference type="GO" id="GO:0004497">
    <property type="term" value="F:monooxygenase activity"/>
    <property type="evidence" value="ECO:0007669"/>
    <property type="project" value="InterPro"/>
</dbReference>
<evidence type="ECO:0000256" key="3">
    <source>
        <dbReference type="ARBA" id="ARBA00022723"/>
    </source>
</evidence>
<dbReference type="EMBL" id="FNIL01000005">
    <property type="protein sequence ID" value="SDN99475.1"/>
    <property type="molecule type" value="Genomic_DNA"/>
</dbReference>
<dbReference type="Gene3D" id="1.10.630.10">
    <property type="entry name" value="Cytochrome P450"/>
    <property type="match status" value="1"/>
</dbReference>
<gene>
    <name evidence="6" type="ORF">SAMN04488053_105145</name>
</gene>
<dbReference type="Proteomes" id="UP000198778">
    <property type="component" value="Unassembled WGS sequence"/>
</dbReference>
<evidence type="ECO:0000256" key="2">
    <source>
        <dbReference type="ARBA" id="ARBA00022617"/>
    </source>
</evidence>
<keyword evidence="4" id="KW-0560">Oxidoreductase</keyword>
<dbReference type="GO" id="GO:0020037">
    <property type="term" value="F:heme binding"/>
    <property type="evidence" value="ECO:0007669"/>
    <property type="project" value="InterPro"/>
</dbReference>
<evidence type="ECO:0000313" key="7">
    <source>
        <dbReference type="Proteomes" id="UP000198778"/>
    </source>
</evidence>
<evidence type="ECO:0000256" key="4">
    <source>
        <dbReference type="ARBA" id="ARBA00023002"/>
    </source>
</evidence>
<dbReference type="CDD" id="cd11067">
    <property type="entry name" value="CYP152"/>
    <property type="match status" value="1"/>
</dbReference>
<dbReference type="PANTHER" id="PTHR24302:SF15">
    <property type="entry name" value="FATTY-ACID PEROXYGENASE"/>
    <property type="match status" value="1"/>
</dbReference>
<dbReference type="OrthoDB" id="9764248at2"/>
<accession>A0A1H0FXW3</accession>
<dbReference type="GO" id="GO:0005506">
    <property type="term" value="F:iron ion binding"/>
    <property type="evidence" value="ECO:0007669"/>
    <property type="project" value="InterPro"/>
</dbReference>